<proteinExistence type="predicted"/>
<organism evidence="1 2">
    <name type="scientific">Streblomastix strix</name>
    <dbReference type="NCBI Taxonomy" id="222440"/>
    <lineage>
        <taxon>Eukaryota</taxon>
        <taxon>Metamonada</taxon>
        <taxon>Preaxostyla</taxon>
        <taxon>Oxymonadida</taxon>
        <taxon>Streblomastigidae</taxon>
        <taxon>Streblomastix</taxon>
    </lineage>
</organism>
<sequence length="129" mass="14294">MVGAKAVARALNHDKRKADGDTDQKRYISNSIICISHEIYFYEDEHKVYNQANVIKSVDEELEDVEDETNEQQNDIPIVDILIVQEEIGGKLPTGLPACGLAQHAFAIANKEALNRDQTGKAQLVACLT</sequence>
<accession>A0A5J4WIY3</accession>
<reference evidence="1 2" key="1">
    <citation type="submission" date="2019-03" db="EMBL/GenBank/DDBJ databases">
        <title>Single cell metagenomics reveals metabolic interactions within the superorganism composed of flagellate Streblomastix strix and complex community of Bacteroidetes bacteria on its surface.</title>
        <authorList>
            <person name="Treitli S.C."/>
            <person name="Kolisko M."/>
            <person name="Husnik F."/>
            <person name="Keeling P."/>
            <person name="Hampl V."/>
        </authorList>
    </citation>
    <scope>NUCLEOTIDE SEQUENCE [LARGE SCALE GENOMIC DNA]</scope>
    <source>
        <strain evidence="1">ST1C</strain>
    </source>
</reference>
<comment type="caution">
    <text evidence="1">The sequence shown here is derived from an EMBL/GenBank/DDBJ whole genome shotgun (WGS) entry which is preliminary data.</text>
</comment>
<evidence type="ECO:0000313" key="1">
    <source>
        <dbReference type="EMBL" id="KAA6394861.1"/>
    </source>
</evidence>
<dbReference type="EMBL" id="SNRW01001829">
    <property type="protein sequence ID" value="KAA6394861.1"/>
    <property type="molecule type" value="Genomic_DNA"/>
</dbReference>
<dbReference type="Proteomes" id="UP000324800">
    <property type="component" value="Unassembled WGS sequence"/>
</dbReference>
<evidence type="ECO:0000313" key="2">
    <source>
        <dbReference type="Proteomes" id="UP000324800"/>
    </source>
</evidence>
<name>A0A5J4WIY3_9EUKA</name>
<gene>
    <name evidence="1" type="ORF">EZS28_009612</name>
</gene>
<dbReference type="AlphaFoldDB" id="A0A5J4WIY3"/>
<protein>
    <submittedName>
        <fullName evidence="1">Uncharacterized protein</fullName>
    </submittedName>
</protein>